<name>W4KNA2_HETIT</name>
<dbReference type="AlphaFoldDB" id="W4KNA2"/>
<reference evidence="1 2" key="1">
    <citation type="journal article" date="2012" name="New Phytol.">
        <title>Insight into trade-off between wood decay and parasitism from the genome of a fungal forest pathogen.</title>
        <authorList>
            <person name="Olson A."/>
            <person name="Aerts A."/>
            <person name="Asiegbu F."/>
            <person name="Belbahri L."/>
            <person name="Bouzid O."/>
            <person name="Broberg A."/>
            <person name="Canback B."/>
            <person name="Coutinho P.M."/>
            <person name="Cullen D."/>
            <person name="Dalman K."/>
            <person name="Deflorio G."/>
            <person name="van Diepen L.T."/>
            <person name="Dunand C."/>
            <person name="Duplessis S."/>
            <person name="Durling M."/>
            <person name="Gonthier P."/>
            <person name="Grimwood J."/>
            <person name="Fossdal C.G."/>
            <person name="Hansson D."/>
            <person name="Henrissat B."/>
            <person name="Hietala A."/>
            <person name="Himmelstrand K."/>
            <person name="Hoffmeister D."/>
            <person name="Hogberg N."/>
            <person name="James T.Y."/>
            <person name="Karlsson M."/>
            <person name="Kohler A."/>
            <person name="Kues U."/>
            <person name="Lee Y.H."/>
            <person name="Lin Y.C."/>
            <person name="Lind M."/>
            <person name="Lindquist E."/>
            <person name="Lombard V."/>
            <person name="Lucas S."/>
            <person name="Lunden K."/>
            <person name="Morin E."/>
            <person name="Murat C."/>
            <person name="Park J."/>
            <person name="Raffaello T."/>
            <person name="Rouze P."/>
            <person name="Salamov A."/>
            <person name="Schmutz J."/>
            <person name="Solheim H."/>
            <person name="Stahlberg J."/>
            <person name="Velez H."/>
            <person name="de Vries R.P."/>
            <person name="Wiebenga A."/>
            <person name="Woodward S."/>
            <person name="Yakovlev I."/>
            <person name="Garbelotto M."/>
            <person name="Martin F."/>
            <person name="Grigoriev I.V."/>
            <person name="Stenlid J."/>
        </authorList>
    </citation>
    <scope>NUCLEOTIDE SEQUENCE [LARGE SCALE GENOMIC DNA]</scope>
    <source>
        <strain evidence="1 2">TC 32-1</strain>
    </source>
</reference>
<dbReference type="EMBL" id="KI925454">
    <property type="protein sequence ID" value="ETW87287.1"/>
    <property type="molecule type" value="Genomic_DNA"/>
</dbReference>
<proteinExistence type="predicted"/>
<dbReference type="KEGG" id="hir:HETIRDRAFT_166824"/>
<dbReference type="InParanoid" id="W4KNA2"/>
<keyword evidence="2" id="KW-1185">Reference proteome</keyword>
<evidence type="ECO:0000313" key="1">
    <source>
        <dbReference type="EMBL" id="ETW87287.1"/>
    </source>
</evidence>
<dbReference type="RefSeq" id="XP_009541207.1">
    <property type="nucleotide sequence ID" value="XM_009542912.1"/>
</dbReference>
<evidence type="ECO:0000313" key="2">
    <source>
        <dbReference type="Proteomes" id="UP000030671"/>
    </source>
</evidence>
<dbReference type="GeneID" id="20668090"/>
<organism evidence="1 2">
    <name type="scientific">Heterobasidion irregulare (strain TC 32-1)</name>
    <dbReference type="NCBI Taxonomy" id="747525"/>
    <lineage>
        <taxon>Eukaryota</taxon>
        <taxon>Fungi</taxon>
        <taxon>Dikarya</taxon>
        <taxon>Basidiomycota</taxon>
        <taxon>Agaricomycotina</taxon>
        <taxon>Agaricomycetes</taxon>
        <taxon>Russulales</taxon>
        <taxon>Bondarzewiaceae</taxon>
        <taxon>Heterobasidion</taxon>
        <taxon>Heterobasidion annosum species complex</taxon>
    </lineage>
</organism>
<protein>
    <submittedName>
        <fullName evidence="1">Uncharacterized protein</fullName>
    </submittedName>
</protein>
<accession>W4KNA2</accession>
<gene>
    <name evidence="1" type="ORF">HETIRDRAFT_166824</name>
</gene>
<dbReference type="HOGENOM" id="CLU_2512900_0_0_1"/>
<sequence>MGSSTHGVRAMTLQVVPRIIRRRRCSELHLRFPQPSTIGSRDGSDATDKSCHTGLARRSLAPELVPLFQCFSPQKSSRTMPNTTA</sequence>
<dbReference type="Proteomes" id="UP000030671">
    <property type="component" value="Unassembled WGS sequence"/>
</dbReference>